<gene>
    <name evidence="2" type="ORF">MNBD_GAMMA21-1869</name>
</gene>
<evidence type="ECO:0000313" key="2">
    <source>
        <dbReference type="EMBL" id="VAX01145.1"/>
    </source>
</evidence>
<dbReference type="Gene3D" id="3.30.60.30">
    <property type="match status" value="1"/>
</dbReference>
<organism evidence="2">
    <name type="scientific">hydrothermal vent metagenome</name>
    <dbReference type="NCBI Taxonomy" id="652676"/>
    <lineage>
        <taxon>unclassified sequences</taxon>
        <taxon>metagenomes</taxon>
        <taxon>ecological metagenomes</taxon>
    </lineage>
</organism>
<dbReference type="InterPro" id="IPR036058">
    <property type="entry name" value="Kazal_dom_sf"/>
</dbReference>
<accession>A0A3B1B4E5</accession>
<evidence type="ECO:0000259" key="1">
    <source>
        <dbReference type="PROSITE" id="PS51465"/>
    </source>
</evidence>
<proteinExistence type="predicted"/>
<dbReference type="PROSITE" id="PS51257">
    <property type="entry name" value="PROKAR_LIPOPROTEIN"/>
    <property type="match status" value="1"/>
</dbReference>
<sequence length="94" mass="10416">MNILKPQTYAILMAVFFLPTLTGCSTKTNPEMTKMAGNGKIVCTEPRTLICTRDYRPVCAESKRGHFRTYSNACTACSNPDIASYVDLTCPKDK</sequence>
<dbReference type="AlphaFoldDB" id="A0A3B1B4E5"/>
<dbReference type="PROSITE" id="PS51465">
    <property type="entry name" value="KAZAL_2"/>
    <property type="match status" value="1"/>
</dbReference>
<name>A0A3B1B4E5_9ZZZZ</name>
<protein>
    <recommendedName>
        <fullName evidence="1">Kazal-like domain-containing protein</fullName>
    </recommendedName>
</protein>
<dbReference type="InterPro" id="IPR002350">
    <property type="entry name" value="Kazal_dom"/>
</dbReference>
<feature type="domain" description="Kazal-like" evidence="1">
    <location>
        <begin position="37"/>
        <end position="92"/>
    </location>
</feature>
<dbReference type="EMBL" id="UOFR01000082">
    <property type="protein sequence ID" value="VAX01145.1"/>
    <property type="molecule type" value="Genomic_DNA"/>
</dbReference>
<dbReference type="SUPFAM" id="SSF100895">
    <property type="entry name" value="Kazal-type serine protease inhibitors"/>
    <property type="match status" value="1"/>
</dbReference>
<dbReference type="Pfam" id="PF00050">
    <property type="entry name" value="Kazal_1"/>
    <property type="match status" value="1"/>
</dbReference>
<reference evidence="2" key="1">
    <citation type="submission" date="2018-06" db="EMBL/GenBank/DDBJ databases">
        <authorList>
            <person name="Zhirakovskaya E."/>
        </authorList>
    </citation>
    <scope>NUCLEOTIDE SEQUENCE</scope>
</reference>